<dbReference type="InterPro" id="IPR051683">
    <property type="entry name" value="Enoyl-CoA_Hydratase/Isomerase"/>
</dbReference>
<dbReference type="PANTHER" id="PTHR42964">
    <property type="entry name" value="ENOYL-COA HYDRATASE"/>
    <property type="match status" value="1"/>
</dbReference>
<dbReference type="Gene3D" id="3.90.226.10">
    <property type="entry name" value="2-enoyl-CoA Hydratase, Chain A, domain 1"/>
    <property type="match status" value="1"/>
</dbReference>
<reference evidence="2 3" key="1">
    <citation type="submission" date="2019-03" db="EMBL/GenBank/DDBJ databases">
        <title>Draft genome sequences of novel Actinobacteria.</title>
        <authorList>
            <person name="Sahin N."/>
            <person name="Ay H."/>
            <person name="Saygin H."/>
        </authorList>
    </citation>
    <scope>NUCLEOTIDE SEQUENCE [LARGE SCALE GENOMIC DNA]</scope>
    <source>
        <strain evidence="2 3">DSM 45347</strain>
    </source>
</reference>
<dbReference type="SUPFAM" id="SSF52096">
    <property type="entry name" value="ClpP/crotonase"/>
    <property type="match status" value="1"/>
</dbReference>
<dbReference type="InterPro" id="IPR014748">
    <property type="entry name" value="Enoyl-CoA_hydra_C"/>
</dbReference>
<keyword evidence="3" id="KW-1185">Reference proteome</keyword>
<dbReference type="AlphaFoldDB" id="A0A4R4NSI5"/>
<dbReference type="RefSeq" id="WP_131942780.1">
    <property type="nucleotide sequence ID" value="NZ_BAAAMX010000039.1"/>
</dbReference>
<dbReference type="CDD" id="cd06558">
    <property type="entry name" value="crotonase-like"/>
    <property type="match status" value="1"/>
</dbReference>
<evidence type="ECO:0000256" key="1">
    <source>
        <dbReference type="ARBA" id="ARBA00005254"/>
    </source>
</evidence>
<name>A0A4R4NSI5_9ACTN</name>
<dbReference type="GO" id="GO:0003824">
    <property type="term" value="F:catalytic activity"/>
    <property type="evidence" value="ECO:0007669"/>
    <property type="project" value="UniProtKB-ARBA"/>
</dbReference>
<protein>
    <submittedName>
        <fullName evidence="2">Enoyl-CoA hydratase</fullName>
    </submittedName>
</protein>
<organism evidence="2 3">
    <name type="scientific">Actinomadura bangladeshensis</name>
    <dbReference type="NCBI Taxonomy" id="453573"/>
    <lineage>
        <taxon>Bacteria</taxon>
        <taxon>Bacillati</taxon>
        <taxon>Actinomycetota</taxon>
        <taxon>Actinomycetes</taxon>
        <taxon>Streptosporangiales</taxon>
        <taxon>Thermomonosporaceae</taxon>
        <taxon>Actinomadura</taxon>
    </lineage>
</organism>
<sequence>MSLLTVTVRHGFDALVIDSPRNRNALSVELLHRLVDAVRDSAEGSSRGLVVTHEGPAFCSGVDLKERRADTSGSAHSVLLGELLCELWSYPRPVVTAVDGAVRGGGLGLLACSDLVLASPASTFAYSEARVGVAPALVLAVTRPQLAVRLLVPHLLSGTAFGAAEAAALGLVTTVTPGPSGDVLDAALRELAQGGPRAQTVIKRLVRQWAEPELPGRVEEMQALSADLFASAEAAEGMAAFAERRPPAWVDDLR</sequence>
<evidence type="ECO:0000313" key="3">
    <source>
        <dbReference type="Proteomes" id="UP000295431"/>
    </source>
</evidence>
<dbReference type="InterPro" id="IPR001753">
    <property type="entry name" value="Enoyl-CoA_hydra/iso"/>
</dbReference>
<comment type="caution">
    <text evidence="2">The sequence shown here is derived from an EMBL/GenBank/DDBJ whole genome shotgun (WGS) entry which is preliminary data.</text>
</comment>
<dbReference type="PANTHER" id="PTHR42964:SF1">
    <property type="entry name" value="POLYKETIDE BIOSYNTHESIS ENOYL-COA HYDRATASE PKSH-RELATED"/>
    <property type="match status" value="1"/>
</dbReference>
<dbReference type="Pfam" id="PF00378">
    <property type="entry name" value="ECH_1"/>
    <property type="match status" value="1"/>
</dbReference>
<dbReference type="OrthoDB" id="370015at2"/>
<dbReference type="Proteomes" id="UP000295431">
    <property type="component" value="Unassembled WGS sequence"/>
</dbReference>
<comment type="similarity">
    <text evidence="1">Belongs to the enoyl-CoA hydratase/isomerase family.</text>
</comment>
<proteinExistence type="inferred from homology"/>
<dbReference type="EMBL" id="SMJW01000154">
    <property type="protein sequence ID" value="TDC11924.1"/>
    <property type="molecule type" value="Genomic_DNA"/>
</dbReference>
<accession>A0A4R4NSI5</accession>
<evidence type="ECO:0000313" key="2">
    <source>
        <dbReference type="EMBL" id="TDC11924.1"/>
    </source>
</evidence>
<gene>
    <name evidence="2" type="ORF">E1284_26130</name>
</gene>
<dbReference type="Gene3D" id="1.10.12.10">
    <property type="entry name" value="Lyase 2-enoyl-coa Hydratase, Chain A, domain 2"/>
    <property type="match status" value="1"/>
</dbReference>
<dbReference type="InterPro" id="IPR029045">
    <property type="entry name" value="ClpP/crotonase-like_dom_sf"/>
</dbReference>